<sequence length="207" mass="22886">MRKTLLLLLSTVCTLNVYAQKSVLFKMQYKPQHTYTSTINVNMNMEMNVKADSATLAKINGSGQQFPMMMQIKSDIGTTMKIGKGAENSLPLTISYDKLISNVTLNGKTKAAPANPMLNQMIIGKVLNGKMQADSIPGQSLSGEQKQAITSMVNNMMNHIKFPEKPLTIGESFTQEVPMNMPIAGINMEMKIKILYKLMAVKNDSLF</sequence>
<feature type="signal peptide" evidence="1">
    <location>
        <begin position="1"/>
        <end position="19"/>
    </location>
</feature>
<name>A0A3S3THQ6_9SPHI</name>
<evidence type="ECO:0000313" key="3">
    <source>
        <dbReference type="Proteomes" id="UP000282759"/>
    </source>
</evidence>
<evidence type="ECO:0000256" key="1">
    <source>
        <dbReference type="SAM" id="SignalP"/>
    </source>
</evidence>
<keyword evidence="1" id="KW-0732">Signal</keyword>
<comment type="caution">
    <text evidence="2">The sequence shown here is derived from an EMBL/GenBank/DDBJ whole genome shotgun (WGS) entry which is preliminary data.</text>
</comment>
<feature type="chain" id="PRO_5018638573" description="DUF4403 family protein" evidence="1">
    <location>
        <begin position="20"/>
        <end position="207"/>
    </location>
</feature>
<dbReference type="OrthoDB" id="1376102at2"/>
<dbReference type="EMBL" id="SACK01000002">
    <property type="protein sequence ID" value="RVU01303.1"/>
    <property type="molecule type" value="Genomic_DNA"/>
</dbReference>
<dbReference type="AlphaFoldDB" id="A0A3S3THQ6"/>
<protein>
    <recommendedName>
        <fullName evidence="4">DUF4403 family protein</fullName>
    </recommendedName>
</protein>
<evidence type="ECO:0008006" key="4">
    <source>
        <dbReference type="Google" id="ProtNLM"/>
    </source>
</evidence>
<evidence type="ECO:0000313" key="2">
    <source>
        <dbReference type="EMBL" id="RVU01303.1"/>
    </source>
</evidence>
<accession>A0A3S3THQ6</accession>
<dbReference type="RefSeq" id="WP_127703678.1">
    <property type="nucleotide sequence ID" value="NZ_SACK01000002.1"/>
</dbReference>
<dbReference type="Proteomes" id="UP000282759">
    <property type="component" value="Unassembled WGS sequence"/>
</dbReference>
<proteinExistence type="predicted"/>
<reference evidence="2 3" key="1">
    <citation type="submission" date="2019-01" db="EMBL/GenBank/DDBJ databases">
        <authorList>
            <person name="Chen W.-M."/>
        </authorList>
    </citation>
    <scope>NUCLEOTIDE SEQUENCE [LARGE SCALE GENOMIC DNA]</scope>
    <source>
        <strain evidence="2 3">YBJ-36</strain>
    </source>
</reference>
<gene>
    <name evidence="2" type="ORF">EOD41_04885</name>
</gene>
<keyword evidence="3" id="KW-1185">Reference proteome</keyword>
<organism evidence="2 3">
    <name type="scientific">Mucilaginibacter limnophilus</name>
    <dbReference type="NCBI Taxonomy" id="1932778"/>
    <lineage>
        <taxon>Bacteria</taxon>
        <taxon>Pseudomonadati</taxon>
        <taxon>Bacteroidota</taxon>
        <taxon>Sphingobacteriia</taxon>
        <taxon>Sphingobacteriales</taxon>
        <taxon>Sphingobacteriaceae</taxon>
        <taxon>Mucilaginibacter</taxon>
    </lineage>
</organism>